<comment type="similarity">
    <text evidence="1">Belongs to the 5'(3')-deoxyribonucleotidase family.</text>
</comment>
<accession>A0A7R8CY18</accession>
<protein>
    <submittedName>
        <fullName evidence="5">5'-nucleotidase domain-containing protein 3</fullName>
    </submittedName>
</protein>
<sequence length="793" mass="92168">MGAGASPTAIPTTSCQEHYLLQNSFLIAFLRPSGSCTFLSTGSSGLSHSLSTVYDYNLSSVLNVETPLCPFAISSLSISHSVVYLCNVLEYLAFFNMIDTKEIMREKRILVNNDVGRGRLSHRNCGFEGGLFIGVRSLVWFVCMRSLFWLHGTFVENPEYAGYIIPPPPPSPNFDASKDKLRKLGDAEGCLTKEEFDKMKQELEAEYLACFKKTRWPCMRPFYAASQSTITLAYNFNKLSDGVKLIGSSESDGLSSFLMKLSDTLEKMYRVEARVASDEDLKLTNKNLDKARARNKDLEQVENEQQECFDTFNNISAKAKEELGILKTRRISSFQKSLVELADRSYLLEKYEKSRIFIEGKGLPPDVNRHSVFANDYLDLSDIEIYGFDYDYTLTNYKKSVEIFLYNSAKKDLIERLKYPKEFENFHYDDKYCIRGLHFDIEHGLLLKVDSFHQIQLGSVYKGRRQLADEEVLRIYQRRHVPLKMIEERHHRKPRMSQMMDIFAKPFMCLLADVIHWFSEKGIEYEPYSIHHDVWSSVQTSHPAFHKECVKYPEIYLEEFPELSSFLENLIDQNKQIFLITNSTFDLVNAGMSFMIGKDWKSLEFDPVKKILLYDKVWKLLPNKVYSGGNLHTIQKMMKWEGSKVLYFGDHPYSDLEDLTLHHGWRTAAIIRELEDEIDTINKEEFKKYQNWSITLQSLIENNQMYLSEDCKDVITSWVHELNDITLKMKKMSNPYFGSIFRTHVSPTAFSRNLFRFADIYTSKLINMSPYSTDHVFYPRRGALPHEFRHWTG</sequence>
<keyword evidence="3" id="KW-0378">Hydrolase</keyword>
<dbReference type="GO" id="GO:0008253">
    <property type="term" value="F:5'-nucleotidase activity"/>
    <property type="evidence" value="ECO:0007669"/>
    <property type="project" value="TreeGrafter"/>
</dbReference>
<dbReference type="Gene3D" id="3.40.50.1000">
    <property type="entry name" value="HAD superfamily/HAD-like"/>
    <property type="match status" value="2"/>
</dbReference>
<keyword evidence="2" id="KW-0479">Metal-binding</keyword>
<dbReference type="GO" id="GO:0035091">
    <property type="term" value="F:phosphatidylinositol binding"/>
    <property type="evidence" value="ECO:0007669"/>
    <property type="project" value="InterPro"/>
</dbReference>
<dbReference type="AlphaFoldDB" id="A0A7R8CY18"/>
<dbReference type="GO" id="GO:0046872">
    <property type="term" value="F:metal ion binding"/>
    <property type="evidence" value="ECO:0007669"/>
    <property type="project" value="UniProtKB-KW"/>
</dbReference>
<dbReference type="PANTHER" id="PTHR12103">
    <property type="entry name" value="5'-NUCLEOTIDASE DOMAIN-CONTAINING"/>
    <property type="match status" value="1"/>
</dbReference>
<dbReference type="Pfam" id="PF05761">
    <property type="entry name" value="5_nucleotid"/>
    <property type="match status" value="2"/>
</dbReference>
<evidence type="ECO:0000313" key="6">
    <source>
        <dbReference type="Proteomes" id="UP000675881"/>
    </source>
</evidence>
<dbReference type="Proteomes" id="UP000675881">
    <property type="component" value="Chromosome 6"/>
</dbReference>
<dbReference type="InterPro" id="IPR036412">
    <property type="entry name" value="HAD-like_sf"/>
</dbReference>
<gene>
    <name evidence="5" type="ORF">LSAA_12172</name>
</gene>
<dbReference type="SUPFAM" id="SSF56784">
    <property type="entry name" value="HAD-like"/>
    <property type="match status" value="1"/>
</dbReference>
<keyword evidence="4" id="KW-0460">Magnesium</keyword>
<dbReference type="Gene3D" id="3.30.1520.10">
    <property type="entry name" value="Phox-like domain"/>
    <property type="match status" value="1"/>
</dbReference>
<evidence type="ECO:0000256" key="1">
    <source>
        <dbReference type="ARBA" id="ARBA00009589"/>
    </source>
</evidence>
<evidence type="ECO:0000256" key="3">
    <source>
        <dbReference type="ARBA" id="ARBA00022801"/>
    </source>
</evidence>
<proteinExistence type="inferred from homology"/>
<evidence type="ECO:0000256" key="2">
    <source>
        <dbReference type="ARBA" id="ARBA00022723"/>
    </source>
</evidence>
<keyword evidence="6" id="KW-1185">Reference proteome</keyword>
<name>A0A7R8CY18_LEPSM</name>
<dbReference type="EMBL" id="HG994585">
    <property type="protein sequence ID" value="CAF2966645.1"/>
    <property type="molecule type" value="Genomic_DNA"/>
</dbReference>
<dbReference type="InterPro" id="IPR008380">
    <property type="entry name" value="HAD-SF_hydro_IG_5-nucl"/>
</dbReference>
<dbReference type="PANTHER" id="PTHR12103:SF12">
    <property type="entry name" value="FI20020P1"/>
    <property type="match status" value="1"/>
</dbReference>
<organism evidence="5 6">
    <name type="scientific">Lepeophtheirus salmonis</name>
    <name type="common">Salmon louse</name>
    <name type="synonym">Caligus salmonis</name>
    <dbReference type="NCBI Taxonomy" id="72036"/>
    <lineage>
        <taxon>Eukaryota</taxon>
        <taxon>Metazoa</taxon>
        <taxon>Ecdysozoa</taxon>
        <taxon>Arthropoda</taxon>
        <taxon>Crustacea</taxon>
        <taxon>Multicrustacea</taxon>
        <taxon>Hexanauplia</taxon>
        <taxon>Copepoda</taxon>
        <taxon>Siphonostomatoida</taxon>
        <taxon>Caligidae</taxon>
        <taxon>Lepeophtheirus</taxon>
    </lineage>
</organism>
<reference evidence="5" key="1">
    <citation type="submission" date="2021-02" db="EMBL/GenBank/DDBJ databases">
        <authorList>
            <person name="Bekaert M."/>
        </authorList>
    </citation>
    <scope>NUCLEOTIDE SEQUENCE</scope>
    <source>
        <strain evidence="5">IoA-00</strain>
    </source>
</reference>
<dbReference type="InterPro" id="IPR036871">
    <property type="entry name" value="PX_dom_sf"/>
</dbReference>
<dbReference type="InterPro" id="IPR023214">
    <property type="entry name" value="HAD_sf"/>
</dbReference>
<evidence type="ECO:0000256" key="4">
    <source>
        <dbReference type="ARBA" id="ARBA00022842"/>
    </source>
</evidence>
<dbReference type="OrthoDB" id="409330at2759"/>
<evidence type="ECO:0000313" key="5">
    <source>
        <dbReference type="EMBL" id="CAF2966645.1"/>
    </source>
</evidence>